<gene>
    <name evidence="2" type="ORF">Hamer_G023317</name>
</gene>
<feature type="coiled-coil region" evidence="1">
    <location>
        <begin position="13"/>
        <end position="68"/>
    </location>
</feature>
<sequence length="89" mass="10500">MEEFNRQQDPVALAEMSARIANKTQILENLQNENERLEQVNREKDEIIKEQEMKLTQMREQLEQGLSQLPQESIGKRFLANLLKKNFNA</sequence>
<dbReference type="Proteomes" id="UP000747542">
    <property type="component" value="Unassembled WGS sequence"/>
</dbReference>
<protein>
    <submittedName>
        <fullName evidence="2">Uncharacterized protein</fullName>
    </submittedName>
</protein>
<keyword evidence="1" id="KW-0175">Coiled coil</keyword>
<proteinExistence type="predicted"/>
<evidence type="ECO:0000313" key="3">
    <source>
        <dbReference type="Proteomes" id="UP000747542"/>
    </source>
</evidence>
<reference evidence="2" key="1">
    <citation type="journal article" date="2021" name="Sci. Adv.">
        <title>The American lobster genome reveals insights on longevity, neural, and immune adaptations.</title>
        <authorList>
            <person name="Polinski J.M."/>
            <person name="Zimin A.V."/>
            <person name="Clark K.F."/>
            <person name="Kohn A.B."/>
            <person name="Sadowski N."/>
            <person name="Timp W."/>
            <person name="Ptitsyn A."/>
            <person name="Khanna P."/>
            <person name="Romanova D.Y."/>
            <person name="Williams P."/>
            <person name="Greenwood S.J."/>
            <person name="Moroz L.L."/>
            <person name="Walt D.R."/>
            <person name="Bodnar A.G."/>
        </authorList>
    </citation>
    <scope>NUCLEOTIDE SEQUENCE</scope>
    <source>
        <strain evidence="2">GMGI-L3</strain>
    </source>
</reference>
<evidence type="ECO:0000256" key="1">
    <source>
        <dbReference type="SAM" id="Coils"/>
    </source>
</evidence>
<keyword evidence="3" id="KW-1185">Reference proteome</keyword>
<comment type="caution">
    <text evidence="2">The sequence shown here is derived from an EMBL/GenBank/DDBJ whole genome shotgun (WGS) entry which is preliminary data.</text>
</comment>
<accession>A0A8J5TI89</accession>
<name>A0A8J5TI89_HOMAM</name>
<dbReference type="EMBL" id="JAHLQT010006456">
    <property type="protein sequence ID" value="KAG7174885.1"/>
    <property type="molecule type" value="Genomic_DNA"/>
</dbReference>
<dbReference type="AlphaFoldDB" id="A0A8J5TI89"/>
<organism evidence="2 3">
    <name type="scientific">Homarus americanus</name>
    <name type="common">American lobster</name>
    <dbReference type="NCBI Taxonomy" id="6706"/>
    <lineage>
        <taxon>Eukaryota</taxon>
        <taxon>Metazoa</taxon>
        <taxon>Ecdysozoa</taxon>
        <taxon>Arthropoda</taxon>
        <taxon>Crustacea</taxon>
        <taxon>Multicrustacea</taxon>
        <taxon>Malacostraca</taxon>
        <taxon>Eumalacostraca</taxon>
        <taxon>Eucarida</taxon>
        <taxon>Decapoda</taxon>
        <taxon>Pleocyemata</taxon>
        <taxon>Astacidea</taxon>
        <taxon>Nephropoidea</taxon>
        <taxon>Nephropidae</taxon>
        <taxon>Homarus</taxon>
    </lineage>
</organism>
<evidence type="ECO:0000313" key="2">
    <source>
        <dbReference type="EMBL" id="KAG7174885.1"/>
    </source>
</evidence>